<organism evidence="1 2">
    <name type="scientific">Salibacterium salarium</name>
    <dbReference type="NCBI Taxonomy" id="284579"/>
    <lineage>
        <taxon>Bacteria</taxon>
        <taxon>Bacillati</taxon>
        <taxon>Bacillota</taxon>
        <taxon>Bacilli</taxon>
        <taxon>Bacillales</taxon>
        <taxon>Bacillaceae</taxon>
    </lineage>
</organism>
<dbReference type="AlphaFoldDB" id="A0A3R9QE97"/>
<dbReference type="EMBL" id="RBVX01000275">
    <property type="protein sequence ID" value="RSL28671.1"/>
    <property type="molecule type" value="Genomic_DNA"/>
</dbReference>
<evidence type="ECO:0000313" key="1">
    <source>
        <dbReference type="EMBL" id="RSL28671.1"/>
    </source>
</evidence>
<sequence length="72" mass="8286">CLMLPERANIMQCKKGPSTLHPFATTLRDFRVYFDGNRGPKLIKKTLSFMKVPSNKTLLFTKGILIHFETDE</sequence>
<dbReference type="Proteomes" id="UP000275076">
    <property type="component" value="Unassembled WGS sequence"/>
</dbReference>
<keyword evidence="2" id="KW-1185">Reference proteome</keyword>
<proteinExistence type="predicted"/>
<reference evidence="1 2" key="1">
    <citation type="submission" date="2018-10" db="EMBL/GenBank/DDBJ databases">
        <title>Draft genome sequence of Bacillus salarius IM0101, isolated from a hypersaline soil in Inner Mongolia, China.</title>
        <authorList>
            <person name="Yamprayoonswat W."/>
            <person name="Boonvisut S."/>
            <person name="Jumpathong W."/>
            <person name="Sittihan S."/>
            <person name="Ruangsuj P."/>
            <person name="Wanthongcharoen S."/>
            <person name="Thongpramul N."/>
            <person name="Pimmason S."/>
            <person name="Yu B."/>
            <person name="Yasawong M."/>
        </authorList>
    </citation>
    <scope>NUCLEOTIDE SEQUENCE [LARGE SCALE GENOMIC DNA]</scope>
    <source>
        <strain evidence="1 2">IM0101</strain>
    </source>
</reference>
<gene>
    <name evidence="1" type="ORF">D7Z54_35460</name>
</gene>
<protein>
    <submittedName>
        <fullName evidence="1">Uncharacterized protein</fullName>
    </submittedName>
</protein>
<name>A0A3R9QE97_9BACI</name>
<accession>A0A3R9QE97</accession>
<comment type="caution">
    <text evidence="1">The sequence shown here is derived from an EMBL/GenBank/DDBJ whole genome shotgun (WGS) entry which is preliminary data.</text>
</comment>
<feature type="non-terminal residue" evidence="1">
    <location>
        <position position="1"/>
    </location>
</feature>
<evidence type="ECO:0000313" key="2">
    <source>
        <dbReference type="Proteomes" id="UP000275076"/>
    </source>
</evidence>